<keyword evidence="1" id="KW-0540">Nuclease</keyword>
<dbReference type="PANTHER" id="PTHR30591:SF1">
    <property type="entry name" value="RECBCD ENZYME SUBUNIT RECC"/>
    <property type="match status" value="1"/>
</dbReference>
<dbReference type="SUPFAM" id="SSF52540">
    <property type="entry name" value="P-loop containing nucleoside triphosphate hydrolases"/>
    <property type="match status" value="1"/>
</dbReference>
<dbReference type="GO" id="GO:0005524">
    <property type="term" value="F:ATP binding"/>
    <property type="evidence" value="ECO:0007669"/>
    <property type="project" value="UniProtKB-KW"/>
</dbReference>
<proteinExistence type="predicted"/>
<evidence type="ECO:0000313" key="12">
    <source>
        <dbReference type="Proteomes" id="UP000189935"/>
    </source>
</evidence>
<feature type="domain" description="PD-(D/E)XK endonuclease-like" evidence="10">
    <location>
        <begin position="765"/>
        <end position="1045"/>
    </location>
</feature>
<dbReference type="Proteomes" id="UP000189935">
    <property type="component" value="Chromosome I"/>
</dbReference>
<evidence type="ECO:0000313" key="11">
    <source>
        <dbReference type="EMBL" id="SHL37445.1"/>
    </source>
</evidence>
<protein>
    <submittedName>
        <fullName evidence="11">PD-(D/E)XK nuclease superfamily protein</fullName>
    </submittedName>
</protein>
<dbReference type="InterPro" id="IPR027417">
    <property type="entry name" value="P-loop_NTPase"/>
</dbReference>
<evidence type="ECO:0000256" key="6">
    <source>
        <dbReference type="ARBA" id="ARBA00022839"/>
    </source>
</evidence>
<keyword evidence="3" id="KW-0227">DNA damage</keyword>
<dbReference type="PANTHER" id="PTHR30591">
    <property type="entry name" value="RECBCD ENZYME SUBUNIT RECC"/>
    <property type="match status" value="1"/>
</dbReference>
<dbReference type="GO" id="GO:0004527">
    <property type="term" value="F:exonuclease activity"/>
    <property type="evidence" value="ECO:0007669"/>
    <property type="project" value="UniProtKB-KW"/>
</dbReference>
<evidence type="ECO:0000256" key="5">
    <source>
        <dbReference type="ARBA" id="ARBA00022806"/>
    </source>
</evidence>
<dbReference type="Gene3D" id="3.90.320.10">
    <property type="match status" value="1"/>
</dbReference>
<evidence type="ECO:0000256" key="9">
    <source>
        <dbReference type="ARBA" id="ARBA00023204"/>
    </source>
</evidence>
<evidence type="ECO:0000256" key="8">
    <source>
        <dbReference type="ARBA" id="ARBA00023125"/>
    </source>
</evidence>
<keyword evidence="4" id="KW-0378">Hydrolase</keyword>
<gene>
    <name evidence="11" type="ORF">SAMN05444159_5733</name>
</gene>
<organism evidence="11 12">
    <name type="scientific">Bradyrhizobium lablabi</name>
    <dbReference type="NCBI Taxonomy" id="722472"/>
    <lineage>
        <taxon>Bacteria</taxon>
        <taxon>Pseudomonadati</taxon>
        <taxon>Pseudomonadota</taxon>
        <taxon>Alphaproteobacteria</taxon>
        <taxon>Hyphomicrobiales</taxon>
        <taxon>Nitrobacteraceae</taxon>
        <taxon>Bradyrhizobium</taxon>
    </lineage>
</organism>
<evidence type="ECO:0000256" key="3">
    <source>
        <dbReference type="ARBA" id="ARBA00022763"/>
    </source>
</evidence>
<keyword evidence="2" id="KW-0547">Nucleotide-binding</keyword>
<sequence length="1071" mass="116665">MVGASLDAANELTRNVVKYRGAAFGWHRLTLSQLAASVAASELANKGLTPVSRIATDAIVARFLHNLKADGRLGRFQPIAETPGFPRSIARVITELRLADVSPEKISAAAPDIALLIEVYEAELQKAGLIDWPGTLMLATEVIRSSGSASRLVGLPTLLLDVPVANNVELAFVRAFVSAAPEVLATIPAADEFSINRTCEALKVQAEDLDHEHEDEGALGPIGTLANLQRQLFHEQQAQQDVTHDGAVEVFSAPGEGRECIEIARRILSIARGGLPFDRIAVLLRSPEHYRANLAEAFGRAGIPTHFVRGTTRPDPSARAFCALLKCADEGLSASRFAEYLSLGQVPDAGPDGAPPQAIPSNERWVAPDPEAVAPVPIMEIDDPVEFPKAAAPGTELFVQQPVADGRLRAPGRWERLLVEAAVIGGRNRWRRRIDGLGADLRRKLLDAGREDEAREAMFARMLEDLTSFSAYALPLIDTLADLPSAANWGDWIEQLGALATRAVKQPDRVLAILAELAPMAPVGPVALSEVLLVLEDLLLEVSVPPASPRYGKVFVGPPDAARGLSFEAVFVPGLAEKMFPGKIVEEPILLDVVRGMIDSSLATNQTRLATERLALALAVGAADRTICFSYPRVDLDQARSRVPSFYALEAVRAAEGLLPDFAGLAKRAETAIVTRLGWPAPPDAADAIDDAEHDLAVLGRLVTQPQAEASAARYLMTVNSYLARSLRSRYQRWGSSWTPADGLISRTENIRTLMARHGLAVRSYSPTALQTFARCPYKFFLQTIQGLSPREVPEAIDQMDPLQRGSLIHDVQFQLLAQLRQESLLPVRAANLERVQEALELVISAVAVRYHDDLNPAIERVWEDGISAIRADLREWLRLASEDESGYVPANFELTFGMERPDWNRVDPQAERGAIHLESGVQLRGSIDLVEQHPTGIARVTDHKTGAMDSTPNQLIGGGKSLQPLFYALAAEKLLAGRSQVRSGRLYFCTSIGGFSEHVVTLNDEARAAAVQVVETIDAAVTAPFLPAAPDQRECEYCSYRPVCGPYEERRVTRKSQQRLEQLFALRESR</sequence>
<keyword evidence="6" id="KW-0269">Exonuclease</keyword>
<keyword evidence="5" id="KW-0347">Helicase</keyword>
<dbReference type="GO" id="GO:0003677">
    <property type="term" value="F:DNA binding"/>
    <property type="evidence" value="ECO:0007669"/>
    <property type="project" value="UniProtKB-KW"/>
</dbReference>
<dbReference type="GO" id="GO:0006310">
    <property type="term" value="P:DNA recombination"/>
    <property type="evidence" value="ECO:0007669"/>
    <property type="project" value="TreeGrafter"/>
</dbReference>
<name>A0A1M7A499_9BRAD</name>
<dbReference type="AlphaFoldDB" id="A0A1M7A499"/>
<keyword evidence="7" id="KW-0067">ATP-binding</keyword>
<dbReference type="EMBL" id="LT670844">
    <property type="protein sequence ID" value="SHL37445.1"/>
    <property type="molecule type" value="Genomic_DNA"/>
</dbReference>
<evidence type="ECO:0000256" key="4">
    <source>
        <dbReference type="ARBA" id="ARBA00022801"/>
    </source>
</evidence>
<keyword evidence="9" id="KW-0234">DNA repair</keyword>
<evidence type="ECO:0000256" key="1">
    <source>
        <dbReference type="ARBA" id="ARBA00022722"/>
    </source>
</evidence>
<evidence type="ECO:0000259" key="10">
    <source>
        <dbReference type="Pfam" id="PF12705"/>
    </source>
</evidence>
<dbReference type="GO" id="GO:0004386">
    <property type="term" value="F:helicase activity"/>
    <property type="evidence" value="ECO:0007669"/>
    <property type="project" value="UniProtKB-KW"/>
</dbReference>
<evidence type="ECO:0000256" key="2">
    <source>
        <dbReference type="ARBA" id="ARBA00022741"/>
    </source>
</evidence>
<dbReference type="InterPro" id="IPR011604">
    <property type="entry name" value="PDDEXK-like_dom_sf"/>
</dbReference>
<dbReference type="InterPro" id="IPR038726">
    <property type="entry name" value="PDDEXK_AddAB-type"/>
</dbReference>
<dbReference type="Gene3D" id="3.40.50.300">
    <property type="entry name" value="P-loop containing nucleotide triphosphate hydrolases"/>
    <property type="match status" value="2"/>
</dbReference>
<keyword evidence="8" id="KW-0238">DNA-binding</keyword>
<dbReference type="Pfam" id="PF12705">
    <property type="entry name" value="PDDEXK_1"/>
    <property type="match status" value="1"/>
</dbReference>
<evidence type="ECO:0000256" key="7">
    <source>
        <dbReference type="ARBA" id="ARBA00022840"/>
    </source>
</evidence>
<dbReference type="GO" id="GO:0006281">
    <property type="term" value="P:DNA repair"/>
    <property type="evidence" value="ECO:0007669"/>
    <property type="project" value="UniProtKB-KW"/>
</dbReference>
<reference evidence="11 12" key="1">
    <citation type="submission" date="2016-11" db="EMBL/GenBank/DDBJ databases">
        <authorList>
            <person name="Jaros S."/>
            <person name="Januszkiewicz K."/>
            <person name="Wedrychowicz H."/>
        </authorList>
    </citation>
    <scope>NUCLEOTIDE SEQUENCE [LARGE SCALE GENOMIC DNA]</scope>
    <source>
        <strain evidence="11 12">GAS499</strain>
    </source>
</reference>
<accession>A0A1M7A499</accession>